<sequence>MRATRSDTGHQPHTRAPKSRASANSHISKEKPTKTVVVADHLDHHYINNKRLWRRQPGPEEDLARVEDSGEAPPGLHLRARLRDLHRPPQGRSRWSLRHPYHDALFFFDIAFPSNYLTHPHEVHYHSFGLRPNPNLFTSGYVCLSLLNTWPGKGEGEVGPIFVNDPPGSGVDPRPGSQQEALLQRSGSQEPVWMEASRAYNEKVFILTCKTTLYLLRRAPLNFKAFTAAFLYGKWS</sequence>
<evidence type="ECO:0000256" key="2">
    <source>
        <dbReference type="ARBA" id="ARBA00022786"/>
    </source>
</evidence>
<keyword evidence="1" id="KW-0808">Transferase</keyword>
<dbReference type="EMBL" id="CAEKKB010000002">
    <property type="protein sequence ID" value="CAB4300822.1"/>
    <property type="molecule type" value="Genomic_DNA"/>
</dbReference>
<accession>A0A6J5WME6</accession>
<dbReference type="PANTHER" id="PTHR46116">
    <property type="entry name" value="(E3-INDEPENDENT) E2 UBIQUITIN-CONJUGATING ENZYME"/>
    <property type="match status" value="1"/>
</dbReference>
<dbReference type="EMBL" id="CAEKDK010000002">
    <property type="protein sequence ID" value="CAB4270420.1"/>
    <property type="molecule type" value="Genomic_DNA"/>
</dbReference>
<name>A0A6J5WME6_PRUAR</name>
<proteinExistence type="predicted"/>
<keyword evidence="7" id="KW-1185">Reference proteome</keyword>
<protein>
    <submittedName>
        <fullName evidence="5">Uncharacterized protein</fullName>
    </submittedName>
</protein>
<dbReference type="Gene3D" id="3.10.110.10">
    <property type="entry name" value="Ubiquitin Conjugating Enzyme"/>
    <property type="match status" value="1"/>
</dbReference>
<gene>
    <name evidence="4" type="ORF">CURHAP_LOCUS16529</name>
    <name evidence="5" type="ORF">ORAREDHAP_LOCUS16112</name>
</gene>
<keyword evidence="2" id="KW-0833">Ubl conjugation pathway</keyword>
<evidence type="ECO:0000256" key="1">
    <source>
        <dbReference type="ARBA" id="ARBA00022679"/>
    </source>
</evidence>
<dbReference type="OrthoDB" id="47801at2759"/>
<dbReference type="Proteomes" id="UP000507222">
    <property type="component" value="Unassembled WGS sequence"/>
</dbReference>
<feature type="compositionally biased region" description="Basic and acidic residues" evidence="3">
    <location>
        <begin position="1"/>
        <end position="10"/>
    </location>
</feature>
<evidence type="ECO:0000313" key="4">
    <source>
        <dbReference type="EMBL" id="CAB4270420.1"/>
    </source>
</evidence>
<evidence type="ECO:0000313" key="7">
    <source>
        <dbReference type="Proteomes" id="UP000507245"/>
    </source>
</evidence>
<dbReference type="InterPro" id="IPR016135">
    <property type="entry name" value="UBQ-conjugating_enzyme/RWD"/>
</dbReference>
<dbReference type="AlphaFoldDB" id="A0A6J5WME6"/>
<evidence type="ECO:0000313" key="5">
    <source>
        <dbReference type="EMBL" id="CAB4300822.1"/>
    </source>
</evidence>
<dbReference type="Proteomes" id="UP000507245">
    <property type="component" value="Unassembled WGS sequence"/>
</dbReference>
<feature type="region of interest" description="Disordered" evidence="3">
    <location>
        <begin position="52"/>
        <end position="77"/>
    </location>
</feature>
<reference evidence="5 6" key="2">
    <citation type="submission" date="2020-05" db="EMBL/GenBank/DDBJ databases">
        <authorList>
            <person name="Campoy J."/>
            <person name="Schneeberger K."/>
            <person name="Spophaly S."/>
        </authorList>
    </citation>
    <scope>NUCLEOTIDE SEQUENCE [LARGE SCALE GENOMIC DNA]</scope>
    <source>
        <strain evidence="5">PruArmRojPasFocal</strain>
    </source>
</reference>
<evidence type="ECO:0000313" key="6">
    <source>
        <dbReference type="Proteomes" id="UP000507222"/>
    </source>
</evidence>
<dbReference type="PANTHER" id="PTHR46116:SF19">
    <property type="entry name" value="UBIQUITIN-CONJUGATING ENZYME FAMILY PROTEIN"/>
    <property type="match status" value="1"/>
</dbReference>
<feature type="region of interest" description="Disordered" evidence="3">
    <location>
        <begin position="1"/>
        <end position="35"/>
    </location>
</feature>
<dbReference type="GO" id="GO:0061631">
    <property type="term" value="F:ubiquitin conjugating enzyme activity"/>
    <property type="evidence" value="ECO:0007669"/>
    <property type="project" value="TreeGrafter"/>
</dbReference>
<organism evidence="5 7">
    <name type="scientific">Prunus armeniaca</name>
    <name type="common">Apricot</name>
    <name type="synonym">Armeniaca vulgaris</name>
    <dbReference type="NCBI Taxonomy" id="36596"/>
    <lineage>
        <taxon>Eukaryota</taxon>
        <taxon>Viridiplantae</taxon>
        <taxon>Streptophyta</taxon>
        <taxon>Embryophyta</taxon>
        <taxon>Tracheophyta</taxon>
        <taxon>Spermatophyta</taxon>
        <taxon>Magnoliopsida</taxon>
        <taxon>eudicotyledons</taxon>
        <taxon>Gunneridae</taxon>
        <taxon>Pentapetalae</taxon>
        <taxon>rosids</taxon>
        <taxon>fabids</taxon>
        <taxon>Rosales</taxon>
        <taxon>Rosaceae</taxon>
        <taxon>Amygdaloideae</taxon>
        <taxon>Amygdaleae</taxon>
        <taxon>Prunus</taxon>
    </lineage>
</organism>
<evidence type="ECO:0000256" key="3">
    <source>
        <dbReference type="SAM" id="MobiDB-lite"/>
    </source>
</evidence>
<reference evidence="7" key="1">
    <citation type="journal article" date="2020" name="Genome Biol.">
        <title>Gamete binning: chromosome-level and haplotype-resolved genome assembly enabled by high-throughput single-cell sequencing of gamete genomes.</title>
        <authorList>
            <person name="Campoy J.A."/>
            <person name="Sun H."/>
            <person name="Goel M."/>
            <person name="Jiao W.-B."/>
            <person name="Folz-Donahue K."/>
            <person name="Wang N."/>
            <person name="Rubio M."/>
            <person name="Liu C."/>
            <person name="Kukat C."/>
            <person name="Ruiz D."/>
            <person name="Huettel B."/>
            <person name="Schneeberger K."/>
        </authorList>
    </citation>
    <scope>NUCLEOTIDE SEQUENCE [LARGE SCALE GENOMIC DNA]</scope>
    <source>
        <strain evidence="7">cv. Rojo Pasion</strain>
    </source>
</reference>
<dbReference type="SUPFAM" id="SSF54495">
    <property type="entry name" value="UBC-like"/>
    <property type="match status" value="1"/>
</dbReference>